<dbReference type="AlphaFoldDB" id="A0A8S1NRL3"/>
<dbReference type="GO" id="GO:0016020">
    <property type="term" value="C:membrane"/>
    <property type="evidence" value="ECO:0007669"/>
    <property type="project" value="InterPro"/>
</dbReference>
<keyword evidence="3" id="KW-0472">Membrane</keyword>
<dbReference type="GO" id="GO:0055070">
    <property type="term" value="P:copper ion homeostasis"/>
    <property type="evidence" value="ECO:0007669"/>
    <property type="project" value="TreeGrafter"/>
</dbReference>
<evidence type="ECO:0000256" key="3">
    <source>
        <dbReference type="SAM" id="Phobius"/>
    </source>
</evidence>
<dbReference type="CDD" id="cd00371">
    <property type="entry name" value="HMA"/>
    <property type="match status" value="1"/>
</dbReference>
<feature type="transmembrane region" description="Helical" evidence="3">
    <location>
        <begin position="319"/>
        <end position="341"/>
    </location>
</feature>
<gene>
    <name evidence="5" type="ORF">PPRIM_AZ9-3.1.T0960071</name>
</gene>
<dbReference type="OMA" id="IGWAFCY"/>
<comment type="caution">
    <text evidence="5">The sequence shown here is derived from an EMBL/GenBank/DDBJ whole genome shotgun (WGS) entry which is preliminary data.</text>
</comment>
<feature type="transmembrane region" description="Helical" evidence="3">
    <location>
        <begin position="201"/>
        <end position="221"/>
    </location>
</feature>
<evidence type="ECO:0000259" key="4">
    <source>
        <dbReference type="Pfam" id="PF00122"/>
    </source>
</evidence>
<dbReference type="InterPro" id="IPR059000">
    <property type="entry name" value="ATPase_P-type_domA"/>
</dbReference>
<feature type="transmembrane region" description="Helical" evidence="3">
    <location>
        <begin position="904"/>
        <end position="928"/>
    </location>
</feature>
<dbReference type="FunFam" id="3.40.1110.10:FF:000234">
    <property type="entry name" value="Putative copper-transporting ATPase-like protein"/>
    <property type="match status" value="1"/>
</dbReference>
<dbReference type="Proteomes" id="UP000688137">
    <property type="component" value="Unassembled WGS sequence"/>
</dbReference>
<dbReference type="PANTHER" id="PTHR43520:SF8">
    <property type="entry name" value="P-TYPE CU(+) TRANSPORTER"/>
    <property type="match status" value="1"/>
</dbReference>
<feature type="transmembrane region" description="Helical" evidence="3">
    <location>
        <begin position="236"/>
        <end position="257"/>
    </location>
</feature>
<feature type="transmembrane region" description="Helical" evidence="3">
    <location>
        <begin position="494"/>
        <end position="513"/>
    </location>
</feature>
<name>A0A8S1NRL3_PARPR</name>
<dbReference type="InterPro" id="IPR001757">
    <property type="entry name" value="P_typ_ATPase"/>
</dbReference>
<dbReference type="GO" id="GO:0005507">
    <property type="term" value="F:copper ion binding"/>
    <property type="evidence" value="ECO:0007669"/>
    <property type="project" value="TreeGrafter"/>
</dbReference>
<dbReference type="GO" id="GO:0016887">
    <property type="term" value="F:ATP hydrolysis activity"/>
    <property type="evidence" value="ECO:0007669"/>
    <property type="project" value="InterPro"/>
</dbReference>
<keyword evidence="1" id="KW-0479">Metal-binding</keyword>
<organism evidence="5 6">
    <name type="scientific">Paramecium primaurelia</name>
    <dbReference type="NCBI Taxonomy" id="5886"/>
    <lineage>
        <taxon>Eukaryota</taxon>
        <taxon>Sar</taxon>
        <taxon>Alveolata</taxon>
        <taxon>Ciliophora</taxon>
        <taxon>Intramacronucleata</taxon>
        <taxon>Oligohymenophorea</taxon>
        <taxon>Peniculida</taxon>
        <taxon>Parameciidae</taxon>
        <taxon>Paramecium</taxon>
    </lineage>
</organism>
<evidence type="ECO:0000313" key="5">
    <source>
        <dbReference type="EMBL" id="CAD8094540.1"/>
    </source>
</evidence>
<evidence type="ECO:0000256" key="2">
    <source>
        <dbReference type="ARBA" id="ARBA00022967"/>
    </source>
</evidence>
<proteinExistence type="predicted"/>
<dbReference type="EMBL" id="CAJJDM010000099">
    <property type="protein sequence ID" value="CAD8094540.1"/>
    <property type="molecule type" value="Genomic_DNA"/>
</dbReference>
<feature type="transmembrane region" description="Helical" evidence="3">
    <location>
        <begin position="533"/>
        <end position="561"/>
    </location>
</feature>
<feature type="domain" description="P-type ATPase A" evidence="4">
    <location>
        <begin position="383"/>
        <end position="469"/>
    </location>
</feature>
<accession>A0A8S1NRL3</accession>
<evidence type="ECO:0000313" key="6">
    <source>
        <dbReference type="Proteomes" id="UP000688137"/>
    </source>
</evidence>
<dbReference type="GO" id="GO:0005524">
    <property type="term" value="F:ATP binding"/>
    <property type="evidence" value="ECO:0007669"/>
    <property type="project" value="InterPro"/>
</dbReference>
<feature type="transmembrane region" description="Helical" evidence="3">
    <location>
        <begin position="934"/>
        <end position="957"/>
    </location>
</feature>
<keyword evidence="6" id="KW-1185">Reference proteome</keyword>
<evidence type="ECO:0000256" key="1">
    <source>
        <dbReference type="ARBA" id="ARBA00022723"/>
    </source>
</evidence>
<dbReference type="PANTHER" id="PTHR43520">
    <property type="entry name" value="ATP7, ISOFORM B"/>
    <property type="match status" value="1"/>
</dbReference>
<keyword evidence="3" id="KW-1133">Transmembrane helix</keyword>
<dbReference type="GO" id="GO:0043682">
    <property type="term" value="F:P-type divalent copper transporter activity"/>
    <property type="evidence" value="ECO:0007669"/>
    <property type="project" value="TreeGrafter"/>
</dbReference>
<reference evidence="5" key="1">
    <citation type="submission" date="2021-01" db="EMBL/GenBank/DDBJ databases">
        <authorList>
            <consortium name="Genoscope - CEA"/>
            <person name="William W."/>
        </authorList>
    </citation>
    <scope>NUCLEOTIDE SEQUENCE</scope>
</reference>
<sequence length="1010" mass="115399">MQSDIVVYDLTVSKIWCTMCVNKIKSSFEGQEGIIYVQVNVMAERVIISFNQQIISLNQIKLILEQNNFFIVGQPRLINTDSNQLRRCQFFFSNSQFQLDDLKEIKNNLHQQFQGGLIEIQQENFKYNMQLGQLITISYQPLSISGFQLKQNIETQIKDKITIIDEKQKINSEREFFVYNALLEKFKKKSGYQEAVTYRKFLLAIILSVQFLLFCSIMPHIDYYNPFLSYPHEESIFSIYLIFIFFMTTFTLIQFGTPTYKNAYHLFIKYKMFNMDTLLTLGSLAAYCMSLFLIVIYTIEGQNNEEETKDQEIQMERIMNIIHDLESAGLILTVITIGKYFEGKAKQTIMEMQNQIFPQDQLIKTPNVMKVQVKNQDYDINIQESCDISLLEKGDLIILEKGMKLLLDGVIVKGTVQVIDSICYGQDDRFQASMGTRLKSGADILEGSCIFQVEQVIESSMLFQIAEQLNLAQSERESNDIGITAMLQQLSQRFVLGVIFVGLIVFLIWTFLIGFDIVEIDEYCVWCFPFERAISILVASCPCALGLAVPSVVIITLNLALKSGILIKKNTIFESINKINCIIFDKTGTLFTKVDQIESFTLLSKNETEISLKKQDKTIVKVKQFQKSLVMSDPVDTKRDIQNCEGKIQSNLKFNKTLSAQDLWAILGVLEKEFNHPIATLLFKESIQRQIGRQSTFVLTEQAKLEKNGIIGNVTRTTDKIQFKCLIGNLIHLNENGAILEDYIIQKCQCLERKGKTVILMTIDDIPEIILCLDNKTNLRPEAKDVITYLRENLNKTVYILSGDSKKTVESVGKYLGIPLNYQYAEIDAEGKQKFLKELKEKNQEVMMIGDGLNDVLSLQQASIGVAINAKSELNLMASDVILLNENLWSIVSLINLMKTALKVIYINLIWAFAYNLLMAPIAAGVFYGQGFTISPMISSTSMSLSSIIVVLISNFMKFIKFDPSQSYSIPRIQKYRLHEESNFSQDSYLEVDNTQESARKVNDKRNIIN</sequence>
<protein>
    <recommendedName>
        <fullName evidence="4">P-type ATPase A domain-containing protein</fullName>
    </recommendedName>
</protein>
<dbReference type="Pfam" id="PF00702">
    <property type="entry name" value="Hydrolase"/>
    <property type="match status" value="1"/>
</dbReference>
<feature type="transmembrane region" description="Helical" evidence="3">
    <location>
        <begin position="278"/>
        <end position="299"/>
    </location>
</feature>
<dbReference type="NCBIfam" id="TIGR01494">
    <property type="entry name" value="ATPase_P-type"/>
    <property type="match status" value="1"/>
</dbReference>
<dbReference type="InterPro" id="IPR006121">
    <property type="entry name" value="HMA_dom"/>
</dbReference>
<dbReference type="Pfam" id="PF00122">
    <property type="entry name" value="E1-E2_ATPase"/>
    <property type="match status" value="1"/>
</dbReference>
<keyword evidence="2" id="KW-1278">Translocase</keyword>
<keyword evidence="3" id="KW-0812">Transmembrane</keyword>